<evidence type="ECO:0000313" key="3">
    <source>
        <dbReference type="EMBL" id="AFM12487.1"/>
    </source>
</evidence>
<dbReference type="PANTHER" id="PTHR43794:SF11">
    <property type="entry name" value="AMIDOHYDROLASE-RELATED DOMAIN-CONTAINING PROTEIN"/>
    <property type="match status" value="1"/>
</dbReference>
<feature type="domain" description="Amidohydrolase-related" evidence="2">
    <location>
        <begin position="53"/>
        <end position="352"/>
    </location>
</feature>
<dbReference type="InterPro" id="IPR050287">
    <property type="entry name" value="MTA/SAH_deaminase"/>
</dbReference>
<dbReference type="HOGENOM" id="CLU_012358_10_0_12"/>
<dbReference type="STRING" id="869212.Turpa_1840"/>
<evidence type="ECO:0000313" key="4">
    <source>
        <dbReference type="Proteomes" id="UP000006048"/>
    </source>
</evidence>
<dbReference type="GO" id="GO:0016787">
    <property type="term" value="F:hydrolase activity"/>
    <property type="evidence" value="ECO:0007669"/>
    <property type="project" value="UniProtKB-KW"/>
</dbReference>
<dbReference type="InterPro" id="IPR032466">
    <property type="entry name" value="Metal_Hydrolase"/>
</dbReference>
<gene>
    <name evidence="3" type="ordered locus">Turpa_1840</name>
</gene>
<dbReference type="Pfam" id="PF01979">
    <property type="entry name" value="Amidohydro_1"/>
    <property type="match status" value="1"/>
</dbReference>
<keyword evidence="4" id="KW-1185">Reference proteome</keyword>
<dbReference type="EMBL" id="CP002959">
    <property type="protein sequence ID" value="AFM12487.1"/>
    <property type="molecule type" value="Genomic_DNA"/>
</dbReference>
<dbReference type="SUPFAM" id="SSF51556">
    <property type="entry name" value="Metallo-dependent hydrolases"/>
    <property type="match status" value="1"/>
</dbReference>
<dbReference type="Gene3D" id="3.20.20.140">
    <property type="entry name" value="Metal-dependent hydrolases"/>
    <property type="match status" value="1"/>
</dbReference>
<organism evidence="3 4">
    <name type="scientific">Turneriella parva (strain ATCC BAA-1111 / DSM 21527 / NCTC 11395 / H)</name>
    <name type="common">Leptospira parva</name>
    <dbReference type="NCBI Taxonomy" id="869212"/>
    <lineage>
        <taxon>Bacteria</taxon>
        <taxon>Pseudomonadati</taxon>
        <taxon>Spirochaetota</taxon>
        <taxon>Spirochaetia</taxon>
        <taxon>Leptospirales</taxon>
        <taxon>Leptospiraceae</taxon>
        <taxon>Turneriella</taxon>
    </lineage>
</organism>
<evidence type="ECO:0000259" key="2">
    <source>
        <dbReference type="Pfam" id="PF01979"/>
    </source>
</evidence>
<dbReference type="Proteomes" id="UP000006048">
    <property type="component" value="Chromosome"/>
</dbReference>
<accession>I4B5D0</accession>
<evidence type="ECO:0000256" key="1">
    <source>
        <dbReference type="ARBA" id="ARBA00022801"/>
    </source>
</evidence>
<proteinExistence type="predicted"/>
<dbReference type="OrthoDB" id="9807210at2"/>
<sequence>MNLFEVLRGEWGLTREADFRADPWYIVSGKQIVDSGFGKPPKEFFARMLPPGVVVPGFVNAHSHIELSCMAAKVPYGSRLTDMGGIIQSTRGQMTSQQIRQAAVAAIKQAEEQGTFFFCDICNSTDFIRFLRDLPTFSGNRYLELLGFSSPSDVARIEKARELLNLDSTFYPTVHSVYGSSPLQMHFVREKARHTSVSIHLLESPDEIDFQHDRGEIVAFLKKIGQHVKHHEMQGRSAVDYLYSVGMLSFKKLLLVHLSAARVEDIDKLSDYVPHAAWVMCHRSNKHLGIERTNWETLKNAPLKMLIGTDSLATNTDLSVLQELRALQKEEKFSERDLLRAATWDAYDYLEIRSNRIPHFLFAGAKPNIMSLSETKRATPLGEG</sequence>
<dbReference type="AlphaFoldDB" id="I4B5D0"/>
<name>I4B5D0_TURPD</name>
<dbReference type="RefSeq" id="WP_014802996.1">
    <property type="nucleotide sequence ID" value="NC_018020.1"/>
</dbReference>
<protein>
    <submittedName>
        <fullName evidence="3">Amidohydrolase</fullName>
    </submittedName>
</protein>
<dbReference type="InterPro" id="IPR006680">
    <property type="entry name" value="Amidohydro-rel"/>
</dbReference>
<reference evidence="3 4" key="1">
    <citation type="submission" date="2012-06" db="EMBL/GenBank/DDBJ databases">
        <title>The complete chromosome of genome of Turneriella parva DSM 21527.</title>
        <authorList>
            <consortium name="US DOE Joint Genome Institute (JGI-PGF)"/>
            <person name="Lucas S."/>
            <person name="Han J."/>
            <person name="Lapidus A."/>
            <person name="Bruce D."/>
            <person name="Goodwin L."/>
            <person name="Pitluck S."/>
            <person name="Peters L."/>
            <person name="Kyrpides N."/>
            <person name="Mavromatis K."/>
            <person name="Ivanova N."/>
            <person name="Mikhailova N."/>
            <person name="Chertkov O."/>
            <person name="Detter J.C."/>
            <person name="Tapia R."/>
            <person name="Han C."/>
            <person name="Land M."/>
            <person name="Hauser L."/>
            <person name="Markowitz V."/>
            <person name="Cheng J.-F."/>
            <person name="Hugenholtz P."/>
            <person name="Woyke T."/>
            <person name="Wu D."/>
            <person name="Gronow S."/>
            <person name="Wellnitz S."/>
            <person name="Brambilla E."/>
            <person name="Klenk H.-P."/>
            <person name="Eisen J.A."/>
        </authorList>
    </citation>
    <scope>NUCLEOTIDE SEQUENCE [LARGE SCALE GENOMIC DNA]</scope>
    <source>
        <strain evidence="4">ATCC BAA-1111 / DSM 21527 / NCTC 11395 / H</strain>
    </source>
</reference>
<dbReference type="KEGG" id="tpx:Turpa_1840"/>
<dbReference type="PANTHER" id="PTHR43794">
    <property type="entry name" value="AMINOHYDROLASE SSNA-RELATED"/>
    <property type="match status" value="1"/>
</dbReference>
<keyword evidence="1" id="KW-0378">Hydrolase</keyword>